<dbReference type="EMBL" id="SGWZ01000001">
    <property type="protein sequence ID" value="RZS74060.1"/>
    <property type="molecule type" value="Genomic_DNA"/>
</dbReference>
<comment type="caution">
    <text evidence="1">The sequence shown here is derived from an EMBL/GenBank/DDBJ whole genome shotgun (WGS) entry which is preliminary data.</text>
</comment>
<accession>A0A4Q7N0N6</accession>
<evidence type="ECO:0000313" key="1">
    <source>
        <dbReference type="EMBL" id="RZS74060.1"/>
    </source>
</evidence>
<dbReference type="Proteomes" id="UP000292039">
    <property type="component" value="Unassembled WGS sequence"/>
</dbReference>
<evidence type="ECO:0000313" key="2">
    <source>
        <dbReference type="Proteomes" id="UP000292039"/>
    </source>
</evidence>
<dbReference type="AlphaFoldDB" id="A0A4Q7N0N6"/>
<sequence>MTDNEVEAIFDLLESRTTPHAMACLPHLKYRKNVET</sequence>
<name>A0A4Q7N0N6_9BURK</name>
<protein>
    <submittedName>
        <fullName evidence="1">Uncharacterized protein</fullName>
    </submittedName>
</protein>
<gene>
    <name evidence="1" type="ORF">EV679_1270</name>
</gene>
<organism evidence="1 2">
    <name type="scientific">Kerstersia gyiorum</name>
    <dbReference type="NCBI Taxonomy" id="206506"/>
    <lineage>
        <taxon>Bacteria</taxon>
        <taxon>Pseudomonadati</taxon>
        <taxon>Pseudomonadota</taxon>
        <taxon>Betaproteobacteria</taxon>
        <taxon>Burkholderiales</taxon>
        <taxon>Alcaligenaceae</taxon>
        <taxon>Kerstersia</taxon>
    </lineage>
</organism>
<reference evidence="1 2" key="1">
    <citation type="submission" date="2019-02" db="EMBL/GenBank/DDBJ databases">
        <title>Genomic Encyclopedia of Type Strains, Phase IV (KMG-IV): sequencing the most valuable type-strain genomes for metagenomic binning, comparative biology and taxonomic classification.</title>
        <authorList>
            <person name="Goeker M."/>
        </authorList>
    </citation>
    <scope>NUCLEOTIDE SEQUENCE [LARGE SCALE GENOMIC DNA]</scope>
    <source>
        <strain evidence="1 2">DSM 16618</strain>
    </source>
</reference>
<proteinExistence type="predicted"/>